<comment type="similarity">
    <text evidence="1">Belongs to the peptidase S8 family.</text>
</comment>
<dbReference type="Gramene" id="KCW50821">
    <property type="protein sequence ID" value="KCW50821"/>
    <property type="gene ID" value="EUGRSUZ_J00482"/>
</dbReference>
<gene>
    <name evidence="4" type="ORF">EUGRSUZ_J00482</name>
</gene>
<evidence type="ECO:0000259" key="3">
    <source>
        <dbReference type="Pfam" id="PF17766"/>
    </source>
</evidence>
<dbReference type="InterPro" id="IPR036852">
    <property type="entry name" value="Peptidase_S8/S53_dom_sf"/>
</dbReference>
<evidence type="ECO:0000256" key="1">
    <source>
        <dbReference type="ARBA" id="ARBA00011073"/>
    </source>
</evidence>
<dbReference type="Gene3D" id="3.40.50.200">
    <property type="entry name" value="Peptidase S8/S53 domain"/>
    <property type="match status" value="1"/>
</dbReference>
<dbReference type="Gene3D" id="2.60.40.2310">
    <property type="match status" value="1"/>
</dbReference>
<dbReference type="Pfam" id="PF17766">
    <property type="entry name" value="fn3_6"/>
    <property type="match status" value="1"/>
</dbReference>
<dbReference type="SUPFAM" id="SSF52743">
    <property type="entry name" value="Subtilisin-like"/>
    <property type="match status" value="1"/>
</dbReference>
<dbReference type="GO" id="GO:0006508">
    <property type="term" value="P:proteolysis"/>
    <property type="evidence" value="ECO:0007669"/>
    <property type="project" value="InterPro"/>
</dbReference>
<name>A0A059AAY1_EUCGR</name>
<dbReference type="InParanoid" id="A0A059AAY1"/>
<sequence length="446" mass="48326">MNEVHTTHSWDFLGVNLLHEYNQLGTDTISNVVGGVIDSESLSDKDLGPVPQKFKAHCIPGDNFTLSNYDSHTASTIAGSVVPNTGLLGMAQGAAWGGAPSTRLAIYKACWFNMCTEANVLAAMDDGIVDSVDVLSLQWERVFVSVPAGNSFFPGPAALSWILTVAASSVDREFNSNINLINSKVLMVMRYWKNNTLYPTLVQGRIILCMLESLLDDNHRDKALSVAGAGGVRIIIIDLVAPDAGFQVAIPSTVKSGRSGRASTLYGYGKKCHAYSATLMDNTPIRCHPNVTAVASPFDYSGHINPTAALDPGLIYDFNFYDVINFLCSTGANPAQLKSLTGQLLYCKNPPIPSYDFNYFSSGGSNMKGNMSVHRTVTYYGQGPDSLYFAVYPAQLRFTRAGQRMSFRIDFSSYKSSNRSSVFGPLTWSNGVHTVRSPVGLKAISV</sequence>
<dbReference type="EMBL" id="KK198762">
    <property type="protein sequence ID" value="KCW50821.1"/>
    <property type="molecule type" value="Genomic_DNA"/>
</dbReference>
<dbReference type="GO" id="GO:0005576">
    <property type="term" value="C:extracellular region"/>
    <property type="evidence" value="ECO:0000318"/>
    <property type="project" value="GO_Central"/>
</dbReference>
<evidence type="ECO:0000313" key="4">
    <source>
        <dbReference type="EMBL" id="KCW50821.1"/>
    </source>
</evidence>
<evidence type="ECO:0000256" key="2">
    <source>
        <dbReference type="ARBA" id="ARBA00022729"/>
    </source>
</evidence>
<dbReference type="PANTHER" id="PTHR10795">
    <property type="entry name" value="PROPROTEIN CONVERTASE SUBTILISIN/KEXIN"/>
    <property type="match status" value="1"/>
</dbReference>
<proteinExistence type="inferred from homology"/>
<dbReference type="GO" id="GO:0004252">
    <property type="term" value="F:serine-type endopeptidase activity"/>
    <property type="evidence" value="ECO:0000318"/>
    <property type="project" value="GO_Central"/>
</dbReference>
<dbReference type="STRING" id="71139.A0A059AAY1"/>
<keyword evidence="2" id="KW-0732">Signal</keyword>
<organism evidence="4">
    <name type="scientific">Eucalyptus grandis</name>
    <name type="common">Flooded gum</name>
    <dbReference type="NCBI Taxonomy" id="71139"/>
    <lineage>
        <taxon>Eukaryota</taxon>
        <taxon>Viridiplantae</taxon>
        <taxon>Streptophyta</taxon>
        <taxon>Embryophyta</taxon>
        <taxon>Tracheophyta</taxon>
        <taxon>Spermatophyta</taxon>
        <taxon>Magnoliopsida</taxon>
        <taxon>eudicotyledons</taxon>
        <taxon>Gunneridae</taxon>
        <taxon>Pentapetalae</taxon>
        <taxon>rosids</taxon>
        <taxon>malvids</taxon>
        <taxon>Myrtales</taxon>
        <taxon>Myrtaceae</taxon>
        <taxon>Myrtoideae</taxon>
        <taxon>Eucalypteae</taxon>
        <taxon>Eucalyptus</taxon>
    </lineage>
</organism>
<protein>
    <recommendedName>
        <fullName evidence="3">Subtilisin-like protease fibronectin type-III domain-containing protein</fullName>
    </recommendedName>
</protein>
<dbReference type="AlphaFoldDB" id="A0A059AAY1"/>
<reference evidence="4" key="1">
    <citation type="submission" date="2013-07" db="EMBL/GenBank/DDBJ databases">
        <title>The genome of Eucalyptus grandis.</title>
        <authorList>
            <person name="Schmutz J."/>
            <person name="Hayes R."/>
            <person name="Myburg A."/>
            <person name="Tuskan G."/>
            <person name="Grattapaglia D."/>
            <person name="Rokhsar D.S."/>
        </authorList>
    </citation>
    <scope>NUCLEOTIDE SEQUENCE</scope>
    <source>
        <tissue evidence="4">Leaf extractions</tissue>
    </source>
</reference>
<dbReference type="InterPro" id="IPR041469">
    <property type="entry name" value="Subtilisin-like_FN3"/>
</dbReference>
<dbReference type="InterPro" id="IPR045051">
    <property type="entry name" value="SBT"/>
</dbReference>
<feature type="domain" description="Subtilisin-like protease fibronectin type-III" evidence="3">
    <location>
        <begin position="358"/>
        <end position="439"/>
    </location>
</feature>
<accession>A0A059AAY1</accession>